<feature type="domain" description="Hydroxyproline O-arabinosyltransferase-like" evidence="8">
    <location>
        <begin position="44"/>
        <end position="289"/>
    </location>
</feature>
<dbReference type="Pfam" id="PF23452">
    <property type="entry name" value="HPAT"/>
    <property type="match status" value="1"/>
</dbReference>
<keyword evidence="4" id="KW-0812">Transmembrane</keyword>
<evidence type="ECO:0000256" key="2">
    <source>
        <dbReference type="ARBA" id="ARBA00022676"/>
    </source>
</evidence>
<dbReference type="PANTHER" id="PTHR31485">
    <property type="entry name" value="PEPTIDYL SERINE ALPHA-GALACTOSYLTRANSFERASE"/>
    <property type="match status" value="1"/>
</dbReference>
<dbReference type="STRING" id="145388.A0A0D2MLQ6"/>
<accession>A0A0D2MLQ6</accession>
<evidence type="ECO:0000259" key="8">
    <source>
        <dbReference type="Pfam" id="PF23452"/>
    </source>
</evidence>
<sequence length="400" mass="44918">MRAAADLSPWLLLVRFVLALSIAVAAGAAAAAGPQAPNKAANVHTVFLNDCTLYSDWQTVVMVFGWRQSGQPGPITRVACCTPEDKTTYLESRKGLLDLVPTHIAPSYAHHPRTGDDYAAYNKPAGVMDWLDKAPPEEEFILVLDSDMILRRPFIPAEYMQLERGWATGARYDYLIGVDNDLAERHVSSIARRTDTLAGPVGRRADRVGGFYYIHRDDLKRLAPLWLKYSEDVRADPEVAGDLYSKRAGEKPWISEMYGYVFGAAHLGIWHKWDESSMIYPGYQPTGVPRILHYGLLWHLQYHKGAWSFDKHCELRPGLSRAERYRDLLSIEVVHTLNAATCEYHLRNCPPSEQLVRLCTVANAAYEETVQELRQLDAEMACTDSNELSPLLQALHPVGP</sequence>
<dbReference type="GO" id="GO:0016020">
    <property type="term" value="C:membrane"/>
    <property type="evidence" value="ECO:0007669"/>
    <property type="project" value="UniProtKB-SubCell"/>
</dbReference>
<dbReference type="Proteomes" id="UP000054498">
    <property type="component" value="Unassembled WGS sequence"/>
</dbReference>
<dbReference type="GO" id="GO:0016757">
    <property type="term" value="F:glycosyltransferase activity"/>
    <property type="evidence" value="ECO:0007669"/>
    <property type="project" value="UniProtKB-KW"/>
</dbReference>
<evidence type="ECO:0000256" key="1">
    <source>
        <dbReference type="ARBA" id="ARBA00004167"/>
    </source>
</evidence>
<keyword evidence="5" id="KW-1133">Transmembrane helix</keyword>
<evidence type="ECO:0000256" key="7">
    <source>
        <dbReference type="SAM" id="SignalP"/>
    </source>
</evidence>
<evidence type="ECO:0000256" key="5">
    <source>
        <dbReference type="ARBA" id="ARBA00022989"/>
    </source>
</evidence>
<dbReference type="EMBL" id="KK101270">
    <property type="protein sequence ID" value="KIZ01492.1"/>
    <property type="molecule type" value="Genomic_DNA"/>
</dbReference>
<evidence type="ECO:0000256" key="4">
    <source>
        <dbReference type="ARBA" id="ARBA00022692"/>
    </source>
</evidence>
<evidence type="ECO:0000313" key="10">
    <source>
        <dbReference type="Proteomes" id="UP000054498"/>
    </source>
</evidence>
<comment type="subcellular location">
    <subcellularLocation>
        <location evidence="1">Membrane</location>
        <topology evidence="1">Single-pass membrane protein</topology>
    </subcellularLocation>
</comment>
<gene>
    <name evidence="9" type="ORF">MNEG_6467</name>
</gene>
<feature type="signal peptide" evidence="7">
    <location>
        <begin position="1"/>
        <end position="19"/>
    </location>
</feature>
<proteinExistence type="predicted"/>
<keyword evidence="7" id="KW-0732">Signal</keyword>
<name>A0A0D2MLQ6_9CHLO</name>
<reference evidence="9 10" key="1">
    <citation type="journal article" date="2013" name="BMC Genomics">
        <title>Reconstruction of the lipid metabolism for the microalga Monoraphidium neglectum from its genome sequence reveals characteristics suitable for biofuel production.</title>
        <authorList>
            <person name="Bogen C."/>
            <person name="Al-Dilaimi A."/>
            <person name="Albersmeier A."/>
            <person name="Wichmann J."/>
            <person name="Grundmann M."/>
            <person name="Rupp O."/>
            <person name="Lauersen K.J."/>
            <person name="Blifernez-Klassen O."/>
            <person name="Kalinowski J."/>
            <person name="Goesmann A."/>
            <person name="Mussgnug J.H."/>
            <person name="Kruse O."/>
        </authorList>
    </citation>
    <scope>NUCLEOTIDE SEQUENCE [LARGE SCALE GENOMIC DNA]</scope>
    <source>
        <strain evidence="9 10">SAG 48.87</strain>
    </source>
</reference>
<dbReference type="OrthoDB" id="2015991at2759"/>
<evidence type="ECO:0000313" key="9">
    <source>
        <dbReference type="EMBL" id="KIZ01492.1"/>
    </source>
</evidence>
<keyword evidence="2" id="KW-0328">Glycosyltransferase</keyword>
<evidence type="ECO:0000256" key="3">
    <source>
        <dbReference type="ARBA" id="ARBA00022679"/>
    </source>
</evidence>
<organism evidence="9 10">
    <name type="scientific">Monoraphidium neglectum</name>
    <dbReference type="NCBI Taxonomy" id="145388"/>
    <lineage>
        <taxon>Eukaryota</taxon>
        <taxon>Viridiplantae</taxon>
        <taxon>Chlorophyta</taxon>
        <taxon>core chlorophytes</taxon>
        <taxon>Chlorophyceae</taxon>
        <taxon>CS clade</taxon>
        <taxon>Sphaeropleales</taxon>
        <taxon>Selenastraceae</taxon>
        <taxon>Monoraphidium</taxon>
    </lineage>
</organism>
<dbReference type="AlphaFoldDB" id="A0A0D2MLQ6"/>
<dbReference type="GeneID" id="25739343"/>
<dbReference type="RefSeq" id="XP_013900511.1">
    <property type="nucleotide sequence ID" value="XM_014045057.1"/>
</dbReference>
<protein>
    <recommendedName>
        <fullName evidence="8">Hydroxyproline O-arabinosyltransferase-like domain-containing protein</fullName>
    </recommendedName>
</protein>
<dbReference type="InterPro" id="IPR044845">
    <property type="entry name" value="HPAT/SRGT1-like"/>
</dbReference>
<keyword evidence="3" id="KW-0808">Transferase</keyword>
<dbReference type="InterPro" id="IPR056508">
    <property type="entry name" value="HPAT-like"/>
</dbReference>
<keyword evidence="6" id="KW-0472">Membrane</keyword>
<evidence type="ECO:0000256" key="6">
    <source>
        <dbReference type="ARBA" id="ARBA00023136"/>
    </source>
</evidence>
<dbReference type="PANTHER" id="PTHR31485:SF7">
    <property type="entry name" value="PEPTIDYL SERINE ALPHA-GALACTOSYLTRANSFERASE"/>
    <property type="match status" value="1"/>
</dbReference>
<feature type="chain" id="PRO_5002247353" description="Hydroxyproline O-arabinosyltransferase-like domain-containing protein" evidence="7">
    <location>
        <begin position="20"/>
        <end position="400"/>
    </location>
</feature>
<keyword evidence="10" id="KW-1185">Reference proteome</keyword>
<dbReference type="KEGG" id="mng:MNEG_6467"/>